<dbReference type="Gene3D" id="1.10.101.10">
    <property type="entry name" value="PGBD-like superfamily/PGBD"/>
    <property type="match status" value="1"/>
</dbReference>
<keyword evidence="7" id="KW-0961">Cell wall biogenesis/degradation</keyword>
<dbReference type="EMBL" id="BMAQ01000007">
    <property type="protein sequence ID" value="GFR37829.1"/>
    <property type="molecule type" value="Genomic_DNA"/>
</dbReference>
<reference evidence="12" key="2">
    <citation type="journal article" date="2021" name="Data Brief">
        <title>Draft genome sequence data of the facultative, thermophilic, xylanolytic bacterium Paenibacillus sp. strain DA-C8.</title>
        <authorList>
            <person name="Chhe C."/>
            <person name="Uke A."/>
            <person name="Baramee S."/>
            <person name="Ungkulpasvich U."/>
            <person name="Tachaapaikoon C."/>
            <person name="Pason P."/>
            <person name="Waeonukul R."/>
            <person name="Ratanakhanokchai K."/>
            <person name="Kosugi A."/>
        </authorList>
    </citation>
    <scope>NUCLEOTIDE SEQUENCE</scope>
    <source>
        <strain evidence="12">DA-C8</strain>
    </source>
</reference>
<dbReference type="GO" id="GO:0071555">
    <property type="term" value="P:cell wall organization"/>
    <property type="evidence" value="ECO:0007669"/>
    <property type="project" value="UniProtKB-KW"/>
</dbReference>
<keyword evidence="9" id="KW-1133">Transmembrane helix</keyword>
<keyword evidence="6" id="KW-0749">Sporulation</keyword>
<reference evidence="12" key="1">
    <citation type="submission" date="2020-08" db="EMBL/GenBank/DDBJ databases">
        <authorList>
            <person name="Uke A."/>
            <person name="Chhe C."/>
            <person name="Baramee S."/>
            <person name="Kosugi A."/>
        </authorList>
    </citation>
    <scope>NUCLEOTIDE SEQUENCE</scope>
    <source>
        <strain evidence="12">DA-C8</strain>
    </source>
</reference>
<dbReference type="Gene3D" id="6.20.240.60">
    <property type="match status" value="1"/>
</dbReference>
<dbReference type="Pfam" id="PF07486">
    <property type="entry name" value="Hydrolase_2"/>
    <property type="match status" value="1"/>
</dbReference>
<keyword evidence="9" id="KW-0472">Membrane</keyword>
<dbReference type="InterPro" id="IPR036365">
    <property type="entry name" value="PGBD-like_sf"/>
</dbReference>
<name>A0A916QDY8_9BACL</name>
<comment type="caution">
    <text evidence="12">The sequence shown here is derived from an EMBL/GenBank/DDBJ whole genome shotgun (WGS) entry which is preliminary data.</text>
</comment>
<evidence type="ECO:0000259" key="11">
    <source>
        <dbReference type="Pfam" id="PF07486"/>
    </source>
</evidence>
<evidence type="ECO:0000256" key="1">
    <source>
        <dbReference type="ARBA" id="ARBA00007010"/>
    </source>
</evidence>
<dbReference type="PROSITE" id="PS51257">
    <property type="entry name" value="PROKAR_LIPOPROTEIN"/>
    <property type="match status" value="1"/>
</dbReference>
<dbReference type="InterPro" id="IPR036366">
    <property type="entry name" value="PGBDSf"/>
</dbReference>
<feature type="transmembrane region" description="Helical" evidence="9">
    <location>
        <begin position="12"/>
        <end position="36"/>
    </location>
</feature>
<keyword evidence="13" id="KW-1185">Reference proteome</keyword>
<dbReference type="FunFam" id="6.20.240.60:FF:000001">
    <property type="entry name" value="Spore cortex-lytic enzyme"/>
    <property type="match status" value="1"/>
</dbReference>
<keyword evidence="4" id="KW-0732">Signal</keyword>
<dbReference type="Proteomes" id="UP000654993">
    <property type="component" value="Unassembled WGS sequence"/>
</dbReference>
<evidence type="ECO:0000256" key="4">
    <source>
        <dbReference type="ARBA" id="ARBA00022729"/>
    </source>
</evidence>
<dbReference type="NCBIfam" id="TIGR02869">
    <property type="entry name" value="spore_SleB"/>
    <property type="match status" value="1"/>
</dbReference>
<dbReference type="InterPro" id="IPR002477">
    <property type="entry name" value="Peptidoglycan-bd-like"/>
</dbReference>
<accession>A0A916QDY8</accession>
<dbReference type="InterPro" id="IPR042047">
    <property type="entry name" value="SleB_dom1"/>
</dbReference>
<gene>
    <name evidence="12" type="primary">sleB_2</name>
    <name evidence="12" type="ORF">PRECH8_11250</name>
</gene>
<protein>
    <recommendedName>
        <fullName evidence="2 8">Spore cortex-lytic enzyme</fullName>
    </recommendedName>
</protein>
<evidence type="ECO:0000256" key="2">
    <source>
        <dbReference type="ARBA" id="ARBA00018364"/>
    </source>
</evidence>
<proteinExistence type="inferred from homology"/>
<evidence type="ECO:0000259" key="10">
    <source>
        <dbReference type="Pfam" id="PF01471"/>
    </source>
</evidence>
<keyword evidence="3" id="KW-0309">Germination</keyword>
<feature type="domain" description="Peptidoglycan binding-like" evidence="10">
    <location>
        <begin position="46"/>
        <end position="102"/>
    </location>
</feature>
<evidence type="ECO:0000256" key="9">
    <source>
        <dbReference type="SAM" id="Phobius"/>
    </source>
</evidence>
<evidence type="ECO:0000256" key="7">
    <source>
        <dbReference type="ARBA" id="ARBA00023316"/>
    </source>
</evidence>
<organism evidence="12 13">
    <name type="scientific">Insulibacter thermoxylanivorax</name>
    <dbReference type="NCBI Taxonomy" id="2749268"/>
    <lineage>
        <taxon>Bacteria</taxon>
        <taxon>Bacillati</taxon>
        <taxon>Bacillota</taxon>
        <taxon>Bacilli</taxon>
        <taxon>Bacillales</taxon>
        <taxon>Paenibacillaceae</taxon>
        <taxon>Insulibacter</taxon>
    </lineage>
</organism>
<dbReference type="InterPro" id="IPR014224">
    <property type="entry name" value="Spore_cortex_SleB"/>
</dbReference>
<evidence type="ECO:0000256" key="6">
    <source>
        <dbReference type="ARBA" id="ARBA00022969"/>
    </source>
</evidence>
<keyword evidence="9" id="KW-0812">Transmembrane</keyword>
<comment type="similarity">
    <text evidence="1">Belongs to the SleB family.</text>
</comment>
<keyword evidence="5" id="KW-0378">Hydrolase</keyword>
<dbReference type="GO" id="GO:0009847">
    <property type="term" value="P:spore germination"/>
    <property type="evidence" value="ECO:0007669"/>
    <property type="project" value="UniProtKB-UniRule"/>
</dbReference>
<evidence type="ECO:0000256" key="3">
    <source>
        <dbReference type="ARBA" id="ARBA00022544"/>
    </source>
</evidence>
<dbReference type="Pfam" id="PF01471">
    <property type="entry name" value="PG_binding_1"/>
    <property type="match status" value="1"/>
</dbReference>
<dbReference type="GO" id="GO:0030435">
    <property type="term" value="P:sporulation resulting in formation of a cellular spore"/>
    <property type="evidence" value="ECO:0007669"/>
    <property type="project" value="UniProtKB-KW"/>
</dbReference>
<dbReference type="InterPro" id="IPR011105">
    <property type="entry name" value="Cell_wall_hydrolase_SleB"/>
</dbReference>
<dbReference type="Gene3D" id="1.10.10.2520">
    <property type="entry name" value="Cell wall hydrolase SleB, domain 1"/>
    <property type="match status" value="1"/>
</dbReference>
<evidence type="ECO:0000256" key="8">
    <source>
        <dbReference type="NCBIfam" id="TIGR02869"/>
    </source>
</evidence>
<feature type="domain" description="Cell wall hydrolase SleB" evidence="11">
    <location>
        <begin position="143"/>
        <end position="241"/>
    </location>
</feature>
<sequence>MSEPIVRHYRKKIGICFIMSVLIGLSCVQLQTGFAFGDQTLRYGSRGGDVYELQGRLQYLGYYHGLIDGIFGWQTERAVMDFQYKFGMTVDGVVGPKTKNMLVRATPGWQASGRAATTAVRTSEFSQEEITLLARAVYSEARGEPYEGQVAIAAVILNRLKHSSFPNTISGVIFQPRAFTAVDDGQFWLEPNELAYKAARDAINGWDPTGGAIYYFNPDTATSAWIWSRPQIKRIGKHIFCM</sequence>
<evidence type="ECO:0000313" key="12">
    <source>
        <dbReference type="EMBL" id="GFR37829.1"/>
    </source>
</evidence>
<dbReference type="SUPFAM" id="SSF47090">
    <property type="entry name" value="PGBD-like"/>
    <property type="match status" value="1"/>
</dbReference>
<dbReference type="GO" id="GO:0016787">
    <property type="term" value="F:hydrolase activity"/>
    <property type="evidence" value="ECO:0007669"/>
    <property type="project" value="UniProtKB-KW"/>
</dbReference>
<dbReference type="AlphaFoldDB" id="A0A916QDY8"/>
<evidence type="ECO:0000256" key="5">
    <source>
        <dbReference type="ARBA" id="ARBA00022801"/>
    </source>
</evidence>
<evidence type="ECO:0000313" key="13">
    <source>
        <dbReference type="Proteomes" id="UP000654993"/>
    </source>
</evidence>